<dbReference type="PRINTS" id="PR01590">
    <property type="entry name" value="HTHFIS"/>
</dbReference>
<evidence type="ECO:0000256" key="4">
    <source>
        <dbReference type="ARBA" id="ARBA00023015"/>
    </source>
</evidence>
<dbReference type="PROSITE" id="PS00675">
    <property type="entry name" value="SIGMA54_INTERACT_1"/>
    <property type="match status" value="1"/>
</dbReference>
<dbReference type="InterPro" id="IPR058031">
    <property type="entry name" value="AAA_lid_NorR"/>
</dbReference>
<dbReference type="PROSITE" id="PS50045">
    <property type="entry name" value="SIGMA54_INTERACT_4"/>
    <property type="match status" value="1"/>
</dbReference>
<dbReference type="InterPro" id="IPR009057">
    <property type="entry name" value="Homeodomain-like_sf"/>
</dbReference>
<evidence type="ECO:0000256" key="6">
    <source>
        <dbReference type="ARBA" id="ARBA00023163"/>
    </source>
</evidence>
<dbReference type="Gene3D" id="3.40.50.2300">
    <property type="match status" value="1"/>
</dbReference>
<dbReference type="InterPro" id="IPR003593">
    <property type="entry name" value="AAA+_ATPase"/>
</dbReference>
<evidence type="ECO:0000313" key="10">
    <source>
        <dbReference type="EMBL" id="OGL42512.1"/>
    </source>
</evidence>
<sequence length="457" mass="52045">MKQISIGKILIVDDERNIRELLTIILNKANFDAVSTDDGHKALDIIQTDRIDLVIQDLRMPKMDGIQLLKKIKDSFPRLPVVVITAFSSWDTAVEAMRLGAFDYIKKPFKNESIIDLATRAIEQSKLLADLTQEGFGDRYRINSLIGNHPKMQEIQNLIRKIAPTDATILIQGESGTGKELVARAIHFCSSRARQPFIAVNCGAFTETLLESELFGHKKGSFTGAIADKKGLFEAAEKGTVFLDEIGEMSQKMQVKLLRLLEEREFMPVGSLESKHVDIRIISATKRDLSKEIANNRFREDLFYRLNVIPILLPPLNERKEDIPLLAGYFLAKYSKTFGKDVRVIDKYVINNLIHHTWPGNVRELENLIQRAVALSDDETIRSVDLLQFSFDKTVSATQKDELPPEGIELEDFIATIEKNYILQALQRTNWHFTKAAKLLGLTFRSLRYKINKYQIK</sequence>
<gene>
    <name evidence="10" type="ORF">A2161_09785</name>
</gene>
<keyword evidence="1 7" id="KW-0597">Phosphoprotein</keyword>
<dbReference type="PROSITE" id="PS00688">
    <property type="entry name" value="SIGMA54_INTERACT_3"/>
    <property type="match status" value="1"/>
</dbReference>
<dbReference type="SUPFAM" id="SSF52172">
    <property type="entry name" value="CheY-like"/>
    <property type="match status" value="1"/>
</dbReference>
<dbReference type="InterPro" id="IPR025943">
    <property type="entry name" value="Sigma_54_int_dom_ATP-bd_2"/>
</dbReference>
<evidence type="ECO:0000256" key="7">
    <source>
        <dbReference type="PROSITE-ProRule" id="PRU00169"/>
    </source>
</evidence>
<dbReference type="Pfam" id="PF25601">
    <property type="entry name" value="AAA_lid_14"/>
    <property type="match status" value="1"/>
</dbReference>
<dbReference type="Pfam" id="PF00072">
    <property type="entry name" value="Response_reg"/>
    <property type="match status" value="1"/>
</dbReference>
<dbReference type="InterPro" id="IPR027417">
    <property type="entry name" value="P-loop_NTPase"/>
</dbReference>
<dbReference type="SUPFAM" id="SSF52540">
    <property type="entry name" value="P-loop containing nucleoside triphosphate hydrolases"/>
    <property type="match status" value="1"/>
</dbReference>
<evidence type="ECO:0000259" key="9">
    <source>
        <dbReference type="PROSITE" id="PS50110"/>
    </source>
</evidence>
<dbReference type="FunFam" id="3.40.50.300:FF:000006">
    <property type="entry name" value="DNA-binding transcriptional regulator NtrC"/>
    <property type="match status" value="1"/>
</dbReference>
<dbReference type="GO" id="GO:0005524">
    <property type="term" value="F:ATP binding"/>
    <property type="evidence" value="ECO:0007669"/>
    <property type="project" value="UniProtKB-KW"/>
</dbReference>
<keyword evidence="6" id="KW-0804">Transcription</keyword>
<dbReference type="Gene3D" id="1.10.10.60">
    <property type="entry name" value="Homeodomain-like"/>
    <property type="match status" value="1"/>
</dbReference>
<dbReference type="Pfam" id="PF02954">
    <property type="entry name" value="HTH_8"/>
    <property type="match status" value="1"/>
</dbReference>
<dbReference type="PANTHER" id="PTHR32071:SF113">
    <property type="entry name" value="ALGINATE BIOSYNTHESIS TRANSCRIPTIONAL REGULATORY PROTEIN ALGB"/>
    <property type="match status" value="1"/>
</dbReference>
<dbReference type="FunFam" id="3.40.50.2300:FF:000018">
    <property type="entry name" value="DNA-binding transcriptional regulator NtrC"/>
    <property type="match status" value="1"/>
</dbReference>
<dbReference type="PROSITE" id="PS50110">
    <property type="entry name" value="RESPONSE_REGULATORY"/>
    <property type="match status" value="1"/>
</dbReference>
<organism evidence="10 11">
    <name type="scientific">Candidatus Schekmanbacteria bacterium RBG_13_48_7</name>
    <dbReference type="NCBI Taxonomy" id="1817878"/>
    <lineage>
        <taxon>Bacteria</taxon>
        <taxon>Candidatus Schekmaniibacteriota</taxon>
    </lineage>
</organism>
<dbReference type="InterPro" id="IPR011006">
    <property type="entry name" value="CheY-like_superfamily"/>
</dbReference>
<dbReference type="EMBL" id="MGDD01000320">
    <property type="protein sequence ID" value="OGL42512.1"/>
    <property type="molecule type" value="Genomic_DNA"/>
</dbReference>
<dbReference type="GO" id="GO:0000160">
    <property type="term" value="P:phosphorelay signal transduction system"/>
    <property type="evidence" value="ECO:0007669"/>
    <property type="project" value="InterPro"/>
</dbReference>
<evidence type="ECO:0008006" key="12">
    <source>
        <dbReference type="Google" id="ProtNLM"/>
    </source>
</evidence>
<evidence type="ECO:0000256" key="2">
    <source>
        <dbReference type="ARBA" id="ARBA00022741"/>
    </source>
</evidence>
<dbReference type="PROSITE" id="PS00676">
    <property type="entry name" value="SIGMA54_INTERACT_2"/>
    <property type="match status" value="1"/>
</dbReference>
<dbReference type="Proteomes" id="UP000179266">
    <property type="component" value="Unassembled WGS sequence"/>
</dbReference>
<dbReference type="CDD" id="cd00009">
    <property type="entry name" value="AAA"/>
    <property type="match status" value="1"/>
</dbReference>
<dbReference type="GO" id="GO:0043565">
    <property type="term" value="F:sequence-specific DNA binding"/>
    <property type="evidence" value="ECO:0007669"/>
    <property type="project" value="InterPro"/>
</dbReference>
<keyword evidence="4" id="KW-0805">Transcription regulation</keyword>
<keyword evidence="2" id="KW-0547">Nucleotide-binding</keyword>
<evidence type="ECO:0000259" key="8">
    <source>
        <dbReference type="PROSITE" id="PS50045"/>
    </source>
</evidence>
<dbReference type="SMART" id="SM00382">
    <property type="entry name" value="AAA"/>
    <property type="match status" value="1"/>
</dbReference>
<dbReference type="Gene3D" id="3.40.50.300">
    <property type="entry name" value="P-loop containing nucleotide triphosphate hydrolases"/>
    <property type="match status" value="1"/>
</dbReference>
<evidence type="ECO:0000256" key="3">
    <source>
        <dbReference type="ARBA" id="ARBA00022840"/>
    </source>
</evidence>
<feature type="domain" description="Sigma-54 factor interaction" evidence="8">
    <location>
        <begin position="145"/>
        <end position="374"/>
    </location>
</feature>
<dbReference type="GO" id="GO:0006355">
    <property type="term" value="P:regulation of DNA-templated transcription"/>
    <property type="evidence" value="ECO:0007669"/>
    <property type="project" value="InterPro"/>
</dbReference>
<keyword evidence="3" id="KW-0067">ATP-binding</keyword>
<protein>
    <recommendedName>
        <fullName evidence="12">Fis family transcriptional regulator</fullName>
    </recommendedName>
</protein>
<feature type="domain" description="Response regulatory" evidence="9">
    <location>
        <begin position="8"/>
        <end position="122"/>
    </location>
</feature>
<evidence type="ECO:0000256" key="1">
    <source>
        <dbReference type="ARBA" id="ARBA00022553"/>
    </source>
</evidence>
<feature type="modified residue" description="4-aspartylphosphate" evidence="7">
    <location>
        <position position="57"/>
    </location>
</feature>
<dbReference type="Gene3D" id="1.10.8.60">
    <property type="match status" value="1"/>
</dbReference>
<dbReference type="InterPro" id="IPR025662">
    <property type="entry name" value="Sigma_54_int_dom_ATP-bd_1"/>
</dbReference>
<evidence type="ECO:0000256" key="5">
    <source>
        <dbReference type="ARBA" id="ARBA00023125"/>
    </source>
</evidence>
<comment type="caution">
    <text evidence="10">The sequence shown here is derived from an EMBL/GenBank/DDBJ whole genome shotgun (WGS) entry which is preliminary data.</text>
</comment>
<evidence type="ECO:0000313" key="11">
    <source>
        <dbReference type="Proteomes" id="UP000179266"/>
    </source>
</evidence>
<dbReference type="SUPFAM" id="SSF46689">
    <property type="entry name" value="Homeodomain-like"/>
    <property type="match status" value="1"/>
</dbReference>
<dbReference type="Pfam" id="PF00158">
    <property type="entry name" value="Sigma54_activat"/>
    <property type="match status" value="1"/>
</dbReference>
<proteinExistence type="predicted"/>
<accession>A0A1F7RLS5</accession>
<dbReference type="SMART" id="SM00448">
    <property type="entry name" value="REC"/>
    <property type="match status" value="1"/>
</dbReference>
<name>A0A1F7RLS5_9BACT</name>
<dbReference type="PANTHER" id="PTHR32071">
    <property type="entry name" value="TRANSCRIPTIONAL REGULATORY PROTEIN"/>
    <property type="match status" value="1"/>
</dbReference>
<dbReference type="AlphaFoldDB" id="A0A1F7RLS5"/>
<dbReference type="InterPro" id="IPR001789">
    <property type="entry name" value="Sig_transdc_resp-reg_receiver"/>
</dbReference>
<dbReference type="InterPro" id="IPR025944">
    <property type="entry name" value="Sigma_54_int_dom_CS"/>
</dbReference>
<reference evidence="10 11" key="1">
    <citation type="journal article" date="2016" name="Nat. Commun.">
        <title>Thousands of microbial genomes shed light on interconnected biogeochemical processes in an aquifer system.</title>
        <authorList>
            <person name="Anantharaman K."/>
            <person name="Brown C.T."/>
            <person name="Hug L.A."/>
            <person name="Sharon I."/>
            <person name="Castelle C.J."/>
            <person name="Probst A.J."/>
            <person name="Thomas B.C."/>
            <person name="Singh A."/>
            <person name="Wilkins M.J."/>
            <person name="Karaoz U."/>
            <person name="Brodie E.L."/>
            <person name="Williams K.H."/>
            <person name="Hubbard S.S."/>
            <person name="Banfield J.F."/>
        </authorList>
    </citation>
    <scope>NUCLEOTIDE SEQUENCE [LARGE SCALE GENOMIC DNA]</scope>
</reference>
<keyword evidence="5" id="KW-0238">DNA-binding</keyword>
<dbReference type="InterPro" id="IPR002197">
    <property type="entry name" value="HTH_Fis"/>
</dbReference>
<dbReference type="InterPro" id="IPR002078">
    <property type="entry name" value="Sigma_54_int"/>
</dbReference>